<accession>A0AAD6SDE1</accession>
<evidence type="ECO:0000256" key="1">
    <source>
        <dbReference type="SAM" id="MobiDB-lite"/>
    </source>
</evidence>
<keyword evidence="4" id="KW-1185">Reference proteome</keyword>
<dbReference type="Pfam" id="PF10358">
    <property type="entry name" value="NT-C2"/>
    <property type="match status" value="1"/>
</dbReference>
<feature type="region of interest" description="Disordered" evidence="1">
    <location>
        <begin position="57"/>
        <end position="114"/>
    </location>
</feature>
<reference evidence="3" key="1">
    <citation type="submission" date="2023-03" db="EMBL/GenBank/DDBJ databases">
        <title>Massive genome expansion in bonnet fungi (Mycena s.s.) driven by repeated elements and novel gene families across ecological guilds.</title>
        <authorList>
            <consortium name="Lawrence Berkeley National Laboratory"/>
            <person name="Harder C.B."/>
            <person name="Miyauchi S."/>
            <person name="Viragh M."/>
            <person name="Kuo A."/>
            <person name="Thoen E."/>
            <person name="Andreopoulos B."/>
            <person name="Lu D."/>
            <person name="Skrede I."/>
            <person name="Drula E."/>
            <person name="Henrissat B."/>
            <person name="Morin E."/>
            <person name="Kohler A."/>
            <person name="Barry K."/>
            <person name="LaButti K."/>
            <person name="Morin E."/>
            <person name="Salamov A."/>
            <person name="Lipzen A."/>
            <person name="Mereny Z."/>
            <person name="Hegedus B."/>
            <person name="Baldrian P."/>
            <person name="Stursova M."/>
            <person name="Weitz H."/>
            <person name="Taylor A."/>
            <person name="Grigoriev I.V."/>
            <person name="Nagy L.G."/>
            <person name="Martin F."/>
            <person name="Kauserud H."/>
        </authorList>
    </citation>
    <scope>NUCLEOTIDE SEQUENCE</scope>
    <source>
        <strain evidence="3">CBHHK200</strain>
    </source>
</reference>
<feature type="domain" description="C2 NT-type" evidence="2">
    <location>
        <begin position="19"/>
        <end position="241"/>
    </location>
</feature>
<feature type="compositionally biased region" description="Basic residues" evidence="1">
    <location>
        <begin position="57"/>
        <end position="66"/>
    </location>
</feature>
<feature type="region of interest" description="Disordered" evidence="1">
    <location>
        <begin position="376"/>
        <end position="420"/>
    </location>
</feature>
<proteinExistence type="predicted"/>
<name>A0AAD6SDE1_9AGAR</name>
<dbReference type="EMBL" id="JARJCM010000153">
    <property type="protein sequence ID" value="KAJ7025425.1"/>
    <property type="molecule type" value="Genomic_DNA"/>
</dbReference>
<sequence>MSSPNPEEPPTPTGLRAQFHHLLPRHALFQVRIHIHQLASVPLVHGQFGVKWKFKNTQKVKGKSKSRGPGPEPDGDGDSFGSGDTSPAGEASPPDPPPPLLGAQSRSQSASDSGIFDADYEQDATSTRGQTPWLPLLDHSVSWDQSLSAVVQMSIDRDTQRLLPHPFKLKVMQRVIAGDLDAPHNPQLGVVELNLAEYVDSVPLSTAATGSVPSKGVVTRRYLLSDSKTNATLRLSIRVEPLGASPPFTAPPLPNGEILAGVSSFLSTQEDVYRTRPRALDLYAPVEPSPHRTPLFDVRALPLAYGPRPTESLIDALFNPAPVHDERLVSPFTRLVPDGSDSFLSASYSASSGASFLSESTSSADTASVYSAHGSLVPSSSGANLSPGGAEGRAHRWWQRNNRDRSRSRSRSRAPSVAVA</sequence>
<organism evidence="3 4">
    <name type="scientific">Mycena alexandri</name>
    <dbReference type="NCBI Taxonomy" id="1745969"/>
    <lineage>
        <taxon>Eukaryota</taxon>
        <taxon>Fungi</taxon>
        <taxon>Dikarya</taxon>
        <taxon>Basidiomycota</taxon>
        <taxon>Agaricomycotina</taxon>
        <taxon>Agaricomycetes</taxon>
        <taxon>Agaricomycetidae</taxon>
        <taxon>Agaricales</taxon>
        <taxon>Marasmiineae</taxon>
        <taxon>Mycenaceae</taxon>
        <taxon>Mycena</taxon>
    </lineage>
</organism>
<dbReference type="InterPro" id="IPR019448">
    <property type="entry name" value="NT-C2"/>
</dbReference>
<dbReference type="PROSITE" id="PS51840">
    <property type="entry name" value="C2_NT"/>
    <property type="match status" value="1"/>
</dbReference>
<evidence type="ECO:0000259" key="2">
    <source>
        <dbReference type="PROSITE" id="PS51840"/>
    </source>
</evidence>
<comment type="caution">
    <text evidence="3">The sequence shown here is derived from an EMBL/GenBank/DDBJ whole genome shotgun (WGS) entry which is preliminary data.</text>
</comment>
<dbReference type="AlphaFoldDB" id="A0AAD6SDE1"/>
<dbReference type="PANTHER" id="PTHR21456:SF1">
    <property type="entry name" value="C2 NT-TYPE DOMAIN-CONTAINING PROTEIN"/>
    <property type="match status" value="1"/>
</dbReference>
<protein>
    <submittedName>
        <fullName evidence="3">N-terminal C2 in EEIG1 and EHBP1 proteins-domain-containing protein</fullName>
    </submittedName>
</protein>
<gene>
    <name evidence="3" type="ORF">C8F04DRAFT_1046510</name>
</gene>
<dbReference type="InterPro" id="IPR039931">
    <property type="entry name" value="EEIG1/2-like"/>
</dbReference>
<dbReference type="Proteomes" id="UP001218188">
    <property type="component" value="Unassembled WGS sequence"/>
</dbReference>
<evidence type="ECO:0000313" key="3">
    <source>
        <dbReference type="EMBL" id="KAJ7025425.1"/>
    </source>
</evidence>
<evidence type="ECO:0000313" key="4">
    <source>
        <dbReference type="Proteomes" id="UP001218188"/>
    </source>
</evidence>
<dbReference type="PANTHER" id="PTHR21456">
    <property type="entry name" value="FAMILY WITH SEQUENCE SIMILARITY 102"/>
    <property type="match status" value="1"/>
</dbReference>